<evidence type="ECO:0000313" key="3">
    <source>
        <dbReference type="EMBL" id="RKF96013.1"/>
    </source>
</evidence>
<accession>A0A420JCM6</accession>
<gene>
    <name evidence="3" type="ORF">GcM1_035002</name>
</gene>
<dbReference type="AlphaFoldDB" id="A0A420JCM6"/>
<feature type="compositionally biased region" description="Low complexity" evidence="1">
    <location>
        <begin position="72"/>
        <end position="83"/>
    </location>
</feature>
<feature type="non-terminal residue" evidence="3">
    <location>
        <position position="138"/>
    </location>
</feature>
<name>A0A420JCM6_9PEZI</name>
<dbReference type="Pfam" id="PF10551">
    <property type="entry name" value="MULE"/>
    <property type="match status" value="1"/>
</dbReference>
<proteinExistence type="predicted"/>
<feature type="domain" description="MULE transposase" evidence="2">
    <location>
        <begin position="5"/>
        <end position="42"/>
    </location>
</feature>
<feature type="compositionally biased region" description="Basic and acidic residues" evidence="1">
    <location>
        <begin position="89"/>
        <end position="100"/>
    </location>
</feature>
<dbReference type="Proteomes" id="UP000285326">
    <property type="component" value="Unassembled WGS sequence"/>
</dbReference>
<dbReference type="EMBL" id="MCBS01003599">
    <property type="protein sequence ID" value="RKF96013.1"/>
    <property type="molecule type" value="Genomic_DNA"/>
</dbReference>
<evidence type="ECO:0000256" key="1">
    <source>
        <dbReference type="SAM" id="MobiDB-lite"/>
    </source>
</evidence>
<dbReference type="InterPro" id="IPR018289">
    <property type="entry name" value="MULE_transposase_dom"/>
</dbReference>
<sequence length="138" mass="15420">MHCGVKDPRYLCTDYDVALINAIEYQFDGIKHQICIFHINMNLTLKIKKKLQRPAEVTAAAKYPQRDPPHPNAVAPAGDAPVPADDDAIQAKEKDDHELRTLNAPARNKASLPATIPAQIETTRQGLFDLIKFMEYSP</sequence>
<reference evidence="3 4" key="1">
    <citation type="journal article" date="2018" name="BMC Genomics">
        <title>Comparative genome analyses reveal sequence features reflecting distinct modes of host-adaptation between dicot and monocot powdery mildew.</title>
        <authorList>
            <person name="Wu Y."/>
            <person name="Ma X."/>
            <person name="Pan Z."/>
            <person name="Kale S.D."/>
            <person name="Song Y."/>
            <person name="King H."/>
            <person name="Zhang Q."/>
            <person name="Presley C."/>
            <person name="Deng X."/>
            <person name="Wei C.I."/>
            <person name="Xiao S."/>
        </authorList>
    </citation>
    <scope>NUCLEOTIDE SEQUENCE [LARGE SCALE GENOMIC DNA]</scope>
    <source>
        <strain evidence="3">UMSG1</strain>
    </source>
</reference>
<evidence type="ECO:0000259" key="2">
    <source>
        <dbReference type="Pfam" id="PF10551"/>
    </source>
</evidence>
<feature type="region of interest" description="Disordered" evidence="1">
    <location>
        <begin position="58"/>
        <end position="106"/>
    </location>
</feature>
<organism evidence="3 4">
    <name type="scientific">Golovinomyces cichoracearum</name>
    <dbReference type="NCBI Taxonomy" id="62708"/>
    <lineage>
        <taxon>Eukaryota</taxon>
        <taxon>Fungi</taxon>
        <taxon>Dikarya</taxon>
        <taxon>Ascomycota</taxon>
        <taxon>Pezizomycotina</taxon>
        <taxon>Leotiomycetes</taxon>
        <taxon>Erysiphales</taxon>
        <taxon>Erysiphaceae</taxon>
        <taxon>Golovinomyces</taxon>
    </lineage>
</organism>
<comment type="caution">
    <text evidence="3">The sequence shown here is derived from an EMBL/GenBank/DDBJ whole genome shotgun (WGS) entry which is preliminary data.</text>
</comment>
<evidence type="ECO:0000313" key="4">
    <source>
        <dbReference type="Proteomes" id="UP000285326"/>
    </source>
</evidence>
<protein>
    <recommendedName>
        <fullName evidence="2">MULE transposase domain-containing protein</fullName>
    </recommendedName>
</protein>